<sequence>MRDEQVVIEFMPTVKDLVCMTMDKLLLTVCYWKSQEYWGKIPSSEVINRKDRL</sequence>
<accession>A0A1H3XHV2</accession>
<keyword evidence="2" id="KW-1185">Reference proteome</keyword>
<organism evidence="1 2">
    <name type="scientific">Desulfuromusa kysingii</name>
    <dbReference type="NCBI Taxonomy" id="37625"/>
    <lineage>
        <taxon>Bacteria</taxon>
        <taxon>Pseudomonadati</taxon>
        <taxon>Thermodesulfobacteriota</taxon>
        <taxon>Desulfuromonadia</taxon>
        <taxon>Desulfuromonadales</taxon>
        <taxon>Geopsychrobacteraceae</taxon>
        <taxon>Desulfuromusa</taxon>
    </lineage>
</organism>
<gene>
    <name evidence="1" type="ORF">SAMN05660420_00979</name>
</gene>
<dbReference type="AlphaFoldDB" id="A0A1H3XHV2"/>
<dbReference type="Proteomes" id="UP000199409">
    <property type="component" value="Unassembled WGS sequence"/>
</dbReference>
<dbReference type="EMBL" id="FNQN01000002">
    <property type="protein sequence ID" value="SDZ98893.1"/>
    <property type="molecule type" value="Genomic_DNA"/>
</dbReference>
<dbReference type="STRING" id="37625.SAMN05660420_00979"/>
<reference evidence="1 2" key="1">
    <citation type="submission" date="2016-10" db="EMBL/GenBank/DDBJ databases">
        <authorList>
            <person name="de Groot N.N."/>
        </authorList>
    </citation>
    <scope>NUCLEOTIDE SEQUENCE [LARGE SCALE GENOMIC DNA]</scope>
    <source>
        <strain evidence="1 2">DSM 7343</strain>
    </source>
</reference>
<proteinExistence type="predicted"/>
<name>A0A1H3XHV2_9BACT</name>
<protein>
    <submittedName>
        <fullName evidence="1">Uncharacterized protein</fullName>
    </submittedName>
</protein>
<evidence type="ECO:0000313" key="1">
    <source>
        <dbReference type="EMBL" id="SDZ98893.1"/>
    </source>
</evidence>
<evidence type="ECO:0000313" key="2">
    <source>
        <dbReference type="Proteomes" id="UP000199409"/>
    </source>
</evidence>